<dbReference type="InterPro" id="IPR012902">
    <property type="entry name" value="N_methyl_site"/>
</dbReference>
<accession>A0A451G5B9</accession>
<proteinExistence type="predicted"/>
<dbReference type="EMBL" id="CP035033">
    <property type="protein sequence ID" value="QAB14700.1"/>
    <property type="molecule type" value="Genomic_DNA"/>
</dbReference>
<keyword evidence="1" id="KW-0472">Membrane</keyword>
<reference evidence="2 3" key="1">
    <citation type="journal article" date="2018" name="Environ. Microbiol.">
        <title>Genomes of ubiquitous marine and hypersaline Hydrogenovibrio, Thiomicrorhabdus and Thiomicrospira spp. encode a diversity of mechanisms to sustain chemolithoautotrophy in heterogeneous environments.</title>
        <authorList>
            <person name="Scott K.M."/>
            <person name="Williams J."/>
            <person name="Porter C.M.B."/>
            <person name="Russel S."/>
            <person name="Harmer T.L."/>
            <person name="Paul J.H."/>
            <person name="Antonen K.M."/>
            <person name="Bridges M.K."/>
            <person name="Camper G.J."/>
            <person name="Campla C.K."/>
            <person name="Casella L.G."/>
            <person name="Chase E."/>
            <person name="Conrad J.W."/>
            <person name="Cruz M.C."/>
            <person name="Dunlap D.S."/>
            <person name="Duran L."/>
            <person name="Fahsbender E.M."/>
            <person name="Goldsmith D.B."/>
            <person name="Keeley R.F."/>
            <person name="Kondoff M.R."/>
            <person name="Kussy B.I."/>
            <person name="Lane M.K."/>
            <person name="Lawler S."/>
            <person name="Leigh B.A."/>
            <person name="Lewis C."/>
            <person name="Lostal L.M."/>
            <person name="Marking D."/>
            <person name="Mancera P.A."/>
            <person name="McClenthan E.C."/>
            <person name="McIntyre E.A."/>
            <person name="Mine J.A."/>
            <person name="Modi S."/>
            <person name="Moore B.D."/>
            <person name="Morgan W.A."/>
            <person name="Nelson K.M."/>
            <person name="Nguyen K.N."/>
            <person name="Ogburn N."/>
            <person name="Parrino D.G."/>
            <person name="Pedapudi A.D."/>
            <person name="Pelham R.P."/>
            <person name="Preece A.M."/>
            <person name="Rampersad E.A."/>
            <person name="Richardson J.C."/>
            <person name="Rodgers C.M."/>
            <person name="Schaffer B.L."/>
            <person name="Sheridan N.E."/>
            <person name="Solone M.R."/>
            <person name="Staley Z.R."/>
            <person name="Tabuchi M."/>
            <person name="Waide R.J."/>
            <person name="Wanjugi P.W."/>
            <person name="Young S."/>
            <person name="Clum A."/>
            <person name="Daum C."/>
            <person name="Huntemann M."/>
            <person name="Ivanova N."/>
            <person name="Kyrpides N."/>
            <person name="Mikhailova N."/>
            <person name="Palaniappan K."/>
            <person name="Pillay M."/>
            <person name="Reddy T.B.K."/>
            <person name="Shapiro N."/>
            <person name="Stamatis D."/>
            <person name="Varghese N."/>
            <person name="Woyke T."/>
            <person name="Boden R."/>
            <person name="Freyermuth S.K."/>
            <person name="Kerfeld C.A."/>
        </authorList>
    </citation>
    <scope>NUCLEOTIDE SEQUENCE [LARGE SCALE GENOMIC DNA]</scope>
    <source>
        <strain evidence="2 3">JR-2</strain>
    </source>
</reference>
<evidence type="ECO:0000313" key="2">
    <source>
        <dbReference type="EMBL" id="QAB14700.1"/>
    </source>
</evidence>
<name>A0A451G5B9_9GAMM</name>
<dbReference type="SUPFAM" id="SSF54523">
    <property type="entry name" value="Pili subunits"/>
    <property type="match status" value="1"/>
</dbReference>
<feature type="transmembrane region" description="Helical" evidence="1">
    <location>
        <begin position="22"/>
        <end position="47"/>
    </location>
</feature>
<dbReference type="InterPro" id="IPR045584">
    <property type="entry name" value="Pilin-like"/>
</dbReference>
<dbReference type="Pfam" id="PF07963">
    <property type="entry name" value="N_methyl"/>
    <property type="match status" value="1"/>
</dbReference>
<evidence type="ECO:0000256" key="1">
    <source>
        <dbReference type="SAM" id="Phobius"/>
    </source>
</evidence>
<dbReference type="KEGG" id="htr:EPV75_02945"/>
<keyword evidence="3" id="KW-1185">Reference proteome</keyword>
<protein>
    <submittedName>
        <fullName evidence="2">Prepilin-type N-terminal cleavage/methylation domain-containing protein</fullName>
    </submittedName>
</protein>
<dbReference type="Proteomes" id="UP000285478">
    <property type="component" value="Chromosome"/>
</dbReference>
<organism evidence="2 3">
    <name type="scientific">Hydrogenovibrio thermophilus</name>
    <dbReference type="NCBI Taxonomy" id="265883"/>
    <lineage>
        <taxon>Bacteria</taxon>
        <taxon>Pseudomonadati</taxon>
        <taxon>Pseudomonadota</taxon>
        <taxon>Gammaproteobacteria</taxon>
        <taxon>Thiotrichales</taxon>
        <taxon>Piscirickettsiaceae</taxon>
        <taxon>Hydrogenovibrio</taxon>
    </lineage>
</organism>
<evidence type="ECO:0000313" key="3">
    <source>
        <dbReference type="Proteomes" id="UP000285478"/>
    </source>
</evidence>
<sequence length="311" mass="34342">MACLAWRLSVNRFLFGQKYSKIAEAGFTLVELLLALLLIGLLAGSYLKFTGVTTYTEKAKETRLQVQDIRDGLLTFLKVNRYLPCPDVDGDGREDRSISNDAAIAYCKERSGFLPSVQLGVATKDAWGNPFYYRVNARSENKDDINDVCETASVFGQQGPRSRPPESGFCPETKLFYCDCGDARADGACPGACDFDHEPRTMDAPPYFRLDTPPVGVDNADSLKNMVVQDASGNELDNGIVAMVVSFGRNGEQAWTNCDNQTMTNAMELENCDGDADFRLNQDSPQDDFLGWLNVLDVKRAMIEVNGFEAP</sequence>
<keyword evidence="1" id="KW-0812">Transmembrane</keyword>
<dbReference type="AlphaFoldDB" id="A0A451G5B9"/>
<dbReference type="NCBIfam" id="TIGR02532">
    <property type="entry name" value="IV_pilin_GFxxxE"/>
    <property type="match status" value="1"/>
</dbReference>
<keyword evidence="1" id="KW-1133">Transmembrane helix</keyword>
<gene>
    <name evidence="2" type="ORF">EPV75_02945</name>
</gene>